<proteinExistence type="predicted"/>
<keyword evidence="3" id="KW-0812">Transmembrane</keyword>
<feature type="domain" description="NodB homology" evidence="4">
    <location>
        <begin position="57"/>
        <end position="238"/>
    </location>
</feature>
<evidence type="ECO:0000313" key="6">
    <source>
        <dbReference type="Proteomes" id="UP000178089"/>
    </source>
</evidence>
<dbReference type="Proteomes" id="UP000178089">
    <property type="component" value="Unassembled WGS sequence"/>
</dbReference>
<name>A0A1G2N1C1_9BACT</name>
<dbReference type="EMBL" id="MHRT01000005">
    <property type="protein sequence ID" value="OHA29209.1"/>
    <property type="molecule type" value="Genomic_DNA"/>
</dbReference>
<feature type="transmembrane region" description="Helical" evidence="3">
    <location>
        <begin position="6"/>
        <end position="23"/>
    </location>
</feature>
<dbReference type="Pfam" id="PF01522">
    <property type="entry name" value="Polysacc_deac_1"/>
    <property type="match status" value="1"/>
</dbReference>
<dbReference type="GO" id="GO:0016020">
    <property type="term" value="C:membrane"/>
    <property type="evidence" value="ECO:0007669"/>
    <property type="project" value="TreeGrafter"/>
</dbReference>
<accession>A0A1G2N1C1</accession>
<dbReference type="GO" id="GO:0046872">
    <property type="term" value="F:metal ion binding"/>
    <property type="evidence" value="ECO:0007669"/>
    <property type="project" value="UniProtKB-KW"/>
</dbReference>
<keyword evidence="3" id="KW-0472">Membrane</keyword>
<comment type="caution">
    <text evidence="5">The sequence shown here is derived from an EMBL/GenBank/DDBJ whole genome shotgun (WGS) entry which is preliminary data.</text>
</comment>
<dbReference type="AlphaFoldDB" id="A0A1G2N1C1"/>
<gene>
    <name evidence="5" type="ORF">A3F51_01180</name>
</gene>
<sequence>MNYHRLGITALVLILFLTLIYMIQRLMPDRKLLVDAIQIGFEDKVPSPITHGDVSKRQVIFTFDGGEGSQSAFVVLDILRKHHARGTFFLTGKWVLRNPDLIRRMQAEGHEIYNHSLTHPHLPFLTDREIANELGNMDRTLLNLINTSTKPYFRPPYGDYDERVLFAAARHGYRAVMWTIDAGDWMESEGFTADAVRARIYSHIEPGAIVLMHLGDHITGLILDEIFTQIEDLGYKIVSLTQGI</sequence>
<dbReference type="CDD" id="cd10917">
    <property type="entry name" value="CE4_NodB_like_6s_7s"/>
    <property type="match status" value="1"/>
</dbReference>
<dbReference type="STRING" id="1802315.A3F51_01180"/>
<evidence type="ECO:0000256" key="2">
    <source>
        <dbReference type="ARBA" id="ARBA00022801"/>
    </source>
</evidence>
<dbReference type="GO" id="GO:0016810">
    <property type="term" value="F:hydrolase activity, acting on carbon-nitrogen (but not peptide) bonds"/>
    <property type="evidence" value="ECO:0007669"/>
    <property type="project" value="InterPro"/>
</dbReference>
<dbReference type="Gene3D" id="3.20.20.370">
    <property type="entry name" value="Glycoside hydrolase/deacetylase"/>
    <property type="match status" value="1"/>
</dbReference>
<keyword evidence="2" id="KW-0378">Hydrolase</keyword>
<reference evidence="5 6" key="1">
    <citation type="journal article" date="2016" name="Nat. Commun.">
        <title>Thousands of microbial genomes shed light on interconnected biogeochemical processes in an aquifer system.</title>
        <authorList>
            <person name="Anantharaman K."/>
            <person name="Brown C.T."/>
            <person name="Hug L.A."/>
            <person name="Sharon I."/>
            <person name="Castelle C.J."/>
            <person name="Probst A.J."/>
            <person name="Thomas B.C."/>
            <person name="Singh A."/>
            <person name="Wilkins M.J."/>
            <person name="Karaoz U."/>
            <person name="Brodie E.L."/>
            <person name="Williams K.H."/>
            <person name="Hubbard S.S."/>
            <person name="Banfield J.F."/>
        </authorList>
    </citation>
    <scope>NUCLEOTIDE SEQUENCE [LARGE SCALE GENOMIC DNA]</scope>
</reference>
<dbReference type="InterPro" id="IPR011330">
    <property type="entry name" value="Glyco_hydro/deAcase_b/a-brl"/>
</dbReference>
<evidence type="ECO:0000313" key="5">
    <source>
        <dbReference type="EMBL" id="OHA29209.1"/>
    </source>
</evidence>
<keyword evidence="1" id="KW-0479">Metal-binding</keyword>
<protein>
    <recommendedName>
        <fullName evidence="4">NodB homology domain-containing protein</fullName>
    </recommendedName>
</protein>
<evidence type="ECO:0000259" key="4">
    <source>
        <dbReference type="PROSITE" id="PS51677"/>
    </source>
</evidence>
<evidence type="ECO:0000256" key="3">
    <source>
        <dbReference type="SAM" id="Phobius"/>
    </source>
</evidence>
<dbReference type="InterPro" id="IPR002509">
    <property type="entry name" value="NODB_dom"/>
</dbReference>
<organism evidence="5 6">
    <name type="scientific">Candidatus Taylorbacteria bacterium RIFCSPHIGHO2_12_FULL_45_16</name>
    <dbReference type="NCBI Taxonomy" id="1802315"/>
    <lineage>
        <taxon>Bacteria</taxon>
        <taxon>Candidatus Tayloriibacteriota</taxon>
    </lineage>
</organism>
<dbReference type="PANTHER" id="PTHR10587:SF133">
    <property type="entry name" value="CHITIN DEACETYLASE 1-RELATED"/>
    <property type="match status" value="1"/>
</dbReference>
<dbReference type="SUPFAM" id="SSF88713">
    <property type="entry name" value="Glycoside hydrolase/deacetylase"/>
    <property type="match status" value="1"/>
</dbReference>
<keyword evidence="3" id="KW-1133">Transmembrane helix</keyword>
<dbReference type="GO" id="GO:0005975">
    <property type="term" value="P:carbohydrate metabolic process"/>
    <property type="evidence" value="ECO:0007669"/>
    <property type="project" value="InterPro"/>
</dbReference>
<evidence type="ECO:0000256" key="1">
    <source>
        <dbReference type="ARBA" id="ARBA00022723"/>
    </source>
</evidence>
<dbReference type="InterPro" id="IPR050248">
    <property type="entry name" value="Polysacc_deacetylase_ArnD"/>
</dbReference>
<dbReference type="PANTHER" id="PTHR10587">
    <property type="entry name" value="GLYCOSYL TRANSFERASE-RELATED"/>
    <property type="match status" value="1"/>
</dbReference>
<dbReference type="PROSITE" id="PS51677">
    <property type="entry name" value="NODB"/>
    <property type="match status" value="1"/>
</dbReference>